<keyword evidence="1" id="KW-1133">Transmembrane helix</keyword>
<feature type="transmembrane region" description="Helical" evidence="1">
    <location>
        <begin position="91"/>
        <end position="109"/>
    </location>
</feature>
<name>A0ABT1Y1Z7_9FIRM</name>
<evidence type="ECO:0000313" key="2">
    <source>
        <dbReference type="EMBL" id="MCR6544888.1"/>
    </source>
</evidence>
<comment type="caution">
    <text evidence="2">The sequence shown here is derived from an EMBL/GenBank/DDBJ whole genome shotgun (WGS) entry which is preliminary data.</text>
</comment>
<feature type="transmembrane region" description="Helical" evidence="1">
    <location>
        <begin position="7"/>
        <end position="29"/>
    </location>
</feature>
<keyword evidence="3" id="KW-1185">Reference proteome</keyword>
<reference evidence="2 3" key="1">
    <citation type="submission" date="2022-08" db="EMBL/GenBank/DDBJ databases">
        <title>Proteogenomics of the novel Dehalobacterium formicoaceticum strain EZ94 highlights a key role of methyltransferases during anaerobic dichloromethane degradation.</title>
        <authorList>
            <person name="Wasmund K."/>
        </authorList>
    </citation>
    <scope>NUCLEOTIDE SEQUENCE [LARGE SCALE GENOMIC DNA]</scope>
    <source>
        <strain evidence="2 3">EZ94</strain>
    </source>
</reference>
<organism evidence="2 3">
    <name type="scientific">Dehalobacterium formicoaceticum</name>
    <dbReference type="NCBI Taxonomy" id="51515"/>
    <lineage>
        <taxon>Bacteria</taxon>
        <taxon>Bacillati</taxon>
        <taxon>Bacillota</taxon>
        <taxon>Clostridia</taxon>
        <taxon>Eubacteriales</taxon>
        <taxon>Peptococcaceae</taxon>
        <taxon>Dehalobacterium</taxon>
    </lineage>
</organism>
<evidence type="ECO:0000256" key="1">
    <source>
        <dbReference type="SAM" id="Phobius"/>
    </source>
</evidence>
<proteinExistence type="predicted"/>
<dbReference type="RefSeq" id="WP_257912482.1">
    <property type="nucleotide sequence ID" value="NZ_JANPWE010000002.1"/>
</dbReference>
<evidence type="ECO:0000313" key="3">
    <source>
        <dbReference type="Proteomes" id="UP001524944"/>
    </source>
</evidence>
<protein>
    <submittedName>
        <fullName evidence="2">Uncharacterized protein</fullName>
    </submittedName>
</protein>
<accession>A0ABT1Y1Z7</accession>
<keyword evidence="1" id="KW-0812">Transmembrane</keyword>
<sequence length="119" mass="13742">MIKKVYLYLVLFTTLMMMIGGSIGVFMAASDIISPAPYYQSFAEYRQYGGEIKPDPSGEGEIKLSDEELRARYDEMAASEKERQILRAKNSLFRSFGWVLIPLPVFIFFQRQLARKEQL</sequence>
<keyword evidence="1" id="KW-0472">Membrane</keyword>
<dbReference type="EMBL" id="JANPWE010000002">
    <property type="protein sequence ID" value="MCR6544888.1"/>
    <property type="molecule type" value="Genomic_DNA"/>
</dbReference>
<gene>
    <name evidence="2" type="ORF">NVS47_05035</name>
</gene>
<dbReference type="Proteomes" id="UP001524944">
    <property type="component" value="Unassembled WGS sequence"/>
</dbReference>